<dbReference type="Gene3D" id="1.10.3210.10">
    <property type="entry name" value="Hypothetical protein af1432"/>
    <property type="match status" value="1"/>
</dbReference>
<evidence type="ECO:0000256" key="6">
    <source>
        <dbReference type="ARBA" id="ARBA00020416"/>
    </source>
</evidence>
<evidence type="ECO:0000259" key="12">
    <source>
        <dbReference type="Pfam" id="PF21447"/>
    </source>
</evidence>
<dbReference type="Gene3D" id="3.30.420.40">
    <property type="match status" value="1"/>
</dbReference>
<feature type="domain" description="Ppx/GppA phosphatase C-terminal" evidence="12">
    <location>
        <begin position="309"/>
        <end position="475"/>
    </location>
</feature>
<feature type="domain" description="Ppx/GppA phosphatase N-terminal" evidence="11">
    <location>
        <begin position="21"/>
        <end position="302"/>
    </location>
</feature>
<dbReference type="GO" id="GO:0005886">
    <property type="term" value="C:plasma membrane"/>
    <property type="evidence" value="ECO:0007669"/>
    <property type="project" value="UniProtKB-SubCell"/>
</dbReference>
<comment type="similarity">
    <text evidence="3">Belongs to the GppA/Ppx family.</text>
</comment>
<dbReference type="InterPro" id="IPR048950">
    <property type="entry name" value="Ppx_GppA_C"/>
</dbReference>
<dbReference type="Pfam" id="PF02541">
    <property type="entry name" value="Ppx-GppA"/>
    <property type="match status" value="1"/>
</dbReference>
<dbReference type="Proteomes" id="UP000463939">
    <property type="component" value="Chromosome"/>
</dbReference>
<evidence type="ECO:0000256" key="9">
    <source>
        <dbReference type="ARBA" id="ARBA00023136"/>
    </source>
</evidence>
<evidence type="ECO:0000256" key="2">
    <source>
        <dbReference type="ARBA" id="ARBA00004202"/>
    </source>
</evidence>
<proteinExistence type="inferred from homology"/>
<dbReference type="AlphaFoldDB" id="A0A809RLP6"/>
<keyword evidence="9" id="KW-0472">Membrane</keyword>
<protein>
    <recommendedName>
        <fullName evidence="6">Exopolyphosphatase</fullName>
        <ecNumber evidence="5">3.6.1.11</ecNumber>
    </recommendedName>
</protein>
<evidence type="ECO:0000256" key="8">
    <source>
        <dbReference type="ARBA" id="ARBA00022801"/>
    </source>
</evidence>
<organism evidence="13 14">
    <name type="scientific">Sulfuriferula nivalis</name>
    <dbReference type="NCBI Taxonomy" id="2675298"/>
    <lineage>
        <taxon>Bacteria</taxon>
        <taxon>Pseudomonadati</taxon>
        <taxon>Pseudomonadota</taxon>
        <taxon>Betaproteobacteria</taxon>
        <taxon>Nitrosomonadales</taxon>
        <taxon>Sulfuricellaceae</taxon>
        <taxon>Sulfuriferula</taxon>
    </lineage>
</organism>
<dbReference type="Gene3D" id="3.30.420.150">
    <property type="entry name" value="Exopolyphosphatase. Domain 2"/>
    <property type="match status" value="1"/>
</dbReference>
<accession>A0A809RLP6</accession>
<dbReference type="InterPro" id="IPR030673">
    <property type="entry name" value="PyroPPase_GppA_Ppx"/>
</dbReference>
<comment type="cofactor">
    <cofactor evidence="1">
        <name>Mg(2+)</name>
        <dbReference type="ChEBI" id="CHEBI:18420"/>
    </cofactor>
</comment>
<dbReference type="Pfam" id="PF21447">
    <property type="entry name" value="Ppx-GppA_III"/>
    <property type="match status" value="1"/>
</dbReference>
<dbReference type="FunFam" id="3.30.420.40:FF:000023">
    <property type="entry name" value="Guanosine-5'-triphosphate,3'-diphosphate pyrophosphatase"/>
    <property type="match status" value="1"/>
</dbReference>
<dbReference type="RefSeq" id="WP_162085455.1">
    <property type="nucleotide sequence ID" value="NZ_AP021881.1"/>
</dbReference>
<dbReference type="EC" id="3.6.1.11" evidence="5"/>
<evidence type="ECO:0000313" key="13">
    <source>
        <dbReference type="EMBL" id="BBP01724.1"/>
    </source>
</evidence>
<dbReference type="InterPro" id="IPR022371">
    <property type="entry name" value="Exopolyphosphatase"/>
</dbReference>
<evidence type="ECO:0000256" key="1">
    <source>
        <dbReference type="ARBA" id="ARBA00001946"/>
    </source>
</evidence>
<dbReference type="SUPFAM" id="SSF53067">
    <property type="entry name" value="Actin-like ATPase domain"/>
    <property type="match status" value="2"/>
</dbReference>
<dbReference type="SUPFAM" id="SSF109604">
    <property type="entry name" value="HD-domain/PDEase-like"/>
    <property type="match status" value="1"/>
</dbReference>
<evidence type="ECO:0000313" key="14">
    <source>
        <dbReference type="Proteomes" id="UP000463939"/>
    </source>
</evidence>
<comment type="catalytic activity">
    <reaction evidence="10">
        <text>[phosphate](n) + H2O = [phosphate](n-1) + phosphate + H(+)</text>
        <dbReference type="Rhea" id="RHEA:21528"/>
        <dbReference type="Rhea" id="RHEA-COMP:9859"/>
        <dbReference type="Rhea" id="RHEA-COMP:14279"/>
        <dbReference type="ChEBI" id="CHEBI:15377"/>
        <dbReference type="ChEBI" id="CHEBI:15378"/>
        <dbReference type="ChEBI" id="CHEBI:16838"/>
        <dbReference type="ChEBI" id="CHEBI:43474"/>
        <dbReference type="EC" id="3.6.1.11"/>
    </reaction>
</comment>
<evidence type="ECO:0000256" key="4">
    <source>
        <dbReference type="ARBA" id="ARBA00011738"/>
    </source>
</evidence>
<reference evidence="14" key="1">
    <citation type="submission" date="2019-11" db="EMBL/GenBank/DDBJ databases">
        <title>Isolation and characterization of a novel species in the genus Sulfuriferula.</title>
        <authorList>
            <person name="Mochizuki J."/>
            <person name="Kojima H."/>
            <person name="Fukui M."/>
        </authorList>
    </citation>
    <scope>NUCLEOTIDE SEQUENCE [LARGE SCALE GENOMIC DNA]</scope>
    <source>
        <strain evidence="14">SGTM</strain>
    </source>
</reference>
<dbReference type="KEGG" id="sniv:SFSGTM_24320"/>
<dbReference type="CDD" id="cd24053">
    <property type="entry name" value="ASKHA_NBD_EcPPX-GppA-like"/>
    <property type="match status" value="1"/>
</dbReference>
<evidence type="ECO:0000256" key="5">
    <source>
        <dbReference type="ARBA" id="ARBA00012451"/>
    </source>
</evidence>
<dbReference type="PANTHER" id="PTHR30005:SF14">
    <property type="entry name" value="EXOPOLYPHOSPHATASE"/>
    <property type="match status" value="1"/>
</dbReference>
<dbReference type="EMBL" id="AP021881">
    <property type="protein sequence ID" value="BBP01724.1"/>
    <property type="molecule type" value="Genomic_DNA"/>
</dbReference>
<evidence type="ECO:0000256" key="10">
    <source>
        <dbReference type="ARBA" id="ARBA00047607"/>
    </source>
</evidence>
<dbReference type="PANTHER" id="PTHR30005">
    <property type="entry name" value="EXOPOLYPHOSPHATASE"/>
    <property type="match status" value="1"/>
</dbReference>
<comment type="subcellular location">
    <subcellularLocation>
        <location evidence="2">Cell membrane</location>
        <topology evidence="2">Peripheral membrane protein</topology>
    </subcellularLocation>
</comment>
<dbReference type="GO" id="GO:0004309">
    <property type="term" value="F:exopolyphosphatase activity"/>
    <property type="evidence" value="ECO:0007669"/>
    <property type="project" value="UniProtKB-EC"/>
</dbReference>
<keyword evidence="8" id="KW-0378">Hydrolase</keyword>
<evidence type="ECO:0000256" key="7">
    <source>
        <dbReference type="ARBA" id="ARBA00022475"/>
    </source>
</evidence>
<dbReference type="InterPro" id="IPR043129">
    <property type="entry name" value="ATPase_NBD"/>
</dbReference>
<keyword evidence="7" id="KW-1003">Cell membrane</keyword>
<name>A0A809RLP6_9PROT</name>
<sequence>MNEYTTLAAVDLGSNSFKLQVARVVDDQIYPLDVLKEPVRLTAGIGADKLLDDASQARGLACLARFSERLRDLPQGAVRCVGTSALRVAENTDAFLQQAEAILGYPIEIIAGREEARLVYIGVAHSLPAADHPRMIIDIGGGSTECVIGVGMNPQLMESLHLGCVNFTQRFFIDGKISKKNMDLAILTARTEAQTIAANYTGKWHEAVGSSGTARVISDVLVQNGWAEQGISSEGLAKLCEHMIMVGDLAKIELAGMKSDRKPVFAGGVAVMAGIFAEFGITQMTIADGALREGVLYDLLGRFHHKDMRAATVTQFMRRYHVDSKQARRVSDFATQLFNQIAPQLTDAEALKPYLIWAAQLHEIGISIAHAGYHKHGAYILANADMPGFSQKDQARIALLVRAQRGGMDKLTPSLPDTLKPLVLILRLAILCYRSRANLSLSELALKLNDNSAQLTLTHNWLNSNPLTAAALTDESRSWKQIGYKFTINAI</sequence>
<evidence type="ECO:0000256" key="3">
    <source>
        <dbReference type="ARBA" id="ARBA00007125"/>
    </source>
</evidence>
<keyword evidence="14" id="KW-1185">Reference proteome</keyword>
<evidence type="ECO:0000259" key="11">
    <source>
        <dbReference type="Pfam" id="PF02541"/>
    </source>
</evidence>
<gene>
    <name evidence="13" type="primary">ppx</name>
    <name evidence="13" type="ORF">SFSGTM_24320</name>
</gene>
<dbReference type="PIRSF" id="PIRSF001267">
    <property type="entry name" value="Pyrophosphatase_GppA_Ppx"/>
    <property type="match status" value="1"/>
</dbReference>
<dbReference type="GO" id="GO:0006798">
    <property type="term" value="P:polyphosphate catabolic process"/>
    <property type="evidence" value="ECO:0007669"/>
    <property type="project" value="TreeGrafter"/>
</dbReference>
<dbReference type="InterPro" id="IPR003695">
    <property type="entry name" value="Ppx_GppA_N"/>
</dbReference>
<comment type="subunit">
    <text evidence="4">Homodimer.</text>
</comment>
<dbReference type="InterPro" id="IPR050273">
    <property type="entry name" value="GppA/Ppx_hydrolase"/>
</dbReference>
<dbReference type="NCBIfam" id="TIGR03706">
    <property type="entry name" value="exo_poly_only"/>
    <property type="match status" value="1"/>
</dbReference>